<dbReference type="InterPro" id="IPR001466">
    <property type="entry name" value="Beta-lactam-related"/>
</dbReference>
<dbReference type="EMBL" id="CP002999">
    <property type="protein sequence ID" value="AEM71536.1"/>
    <property type="molecule type" value="Genomic_DNA"/>
</dbReference>
<dbReference type="STRING" id="886377.Murru_2498"/>
<dbReference type="HOGENOM" id="CLU_030169_2_0_10"/>
<evidence type="ECO:0000259" key="1">
    <source>
        <dbReference type="Pfam" id="PF00144"/>
    </source>
</evidence>
<dbReference type="SUPFAM" id="SSF56601">
    <property type="entry name" value="beta-lactamase/transpeptidase-like"/>
    <property type="match status" value="1"/>
</dbReference>
<dbReference type="RefSeq" id="WP_014033817.1">
    <property type="nucleotide sequence ID" value="NC_015945.1"/>
</dbReference>
<sequence length="370" mass="42303">MKSKKILKKILLALLFLIVAFVIYSLIPRVGHSQNSYAKALKKSNVLSKSFQEELRKFAQDTATKTEVVIALKNNEIIFEKGDTKKLINLHSARKSIMSLLIGIAKEKGMLQLDESLGSLGIDESKTPLTEQEKTATIRDLLMARSGVYLQAEAEVDYARDNRPKREQYRPGEFFFYNNFDFNVLGAILEQKTGKSIGEFMEEHLAKPMGMQDFSASNVVYDSPWPIPNKSLSDYPVYWIYMSARDLAKIGTLVAQNGNYENKQIISAEWMDESLKPYTKLADFNLDKAPLDAYGYLWWLDTDENLIWADGYGGQYLLIDPATKLVFVQRNFTGNSLMSSGLFLLDKHRDASHKNDLKHLYERTKKYLEK</sequence>
<dbReference type="Pfam" id="PF00144">
    <property type="entry name" value="Beta-lactamase"/>
    <property type="match status" value="1"/>
</dbReference>
<dbReference type="Proteomes" id="UP000008908">
    <property type="component" value="Chromosome"/>
</dbReference>
<dbReference type="eggNOG" id="COG1680">
    <property type="taxonomic scope" value="Bacteria"/>
</dbReference>
<reference evidence="3" key="1">
    <citation type="submission" date="2011-08" db="EMBL/GenBank/DDBJ databases">
        <title>The complete genome of Muricauda ruestringensis DSM 13258.</title>
        <authorList>
            <person name="Lucas S."/>
            <person name="Han J."/>
            <person name="Lapidus A."/>
            <person name="Bruce D."/>
            <person name="Goodwin L."/>
            <person name="Pitluck S."/>
            <person name="Peters L."/>
            <person name="Kyrpides N."/>
            <person name="Mavromatis K."/>
            <person name="Ivanova N."/>
            <person name="Ovchinnikova G."/>
            <person name="Teshima H."/>
            <person name="Detter J.C."/>
            <person name="Tapia R."/>
            <person name="Han C."/>
            <person name="Land M."/>
            <person name="Hauser L."/>
            <person name="Markowitz V."/>
            <person name="Cheng J.-F."/>
            <person name="Hugenholtz P."/>
            <person name="Woyke T."/>
            <person name="Wu D."/>
            <person name="Spring S."/>
            <person name="Schroeder M."/>
            <person name="Brambilla E."/>
            <person name="Klenk H.-P."/>
            <person name="Eisen J.A."/>
        </authorList>
    </citation>
    <scope>NUCLEOTIDE SEQUENCE [LARGE SCALE GENOMIC DNA]</scope>
    <source>
        <strain evidence="3">DSM 13258 / LMG 19739 / B1</strain>
    </source>
</reference>
<dbReference type="PANTHER" id="PTHR43283:SF7">
    <property type="entry name" value="BETA-LACTAMASE-RELATED DOMAIN-CONTAINING PROTEIN"/>
    <property type="match status" value="1"/>
</dbReference>
<organism evidence="2 3">
    <name type="scientific">Allomuricauda ruestringensis (strain DSM 13258 / CIP 107369 / LMG 19739 / B1)</name>
    <name type="common">Muricauda ruestringensis</name>
    <dbReference type="NCBI Taxonomy" id="886377"/>
    <lineage>
        <taxon>Bacteria</taxon>
        <taxon>Pseudomonadati</taxon>
        <taxon>Bacteroidota</taxon>
        <taxon>Flavobacteriia</taxon>
        <taxon>Flavobacteriales</taxon>
        <taxon>Flavobacteriaceae</taxon>
        <taxon>Flagellimonas</taxon>
    </lineage>
</organism>
<accession>G2PPV8</accession>
<dbReference type="PANTHER" id="PTHR43283">
    <property type="entry name" value="BETA-LACTAMASE-RELATED"/>
    <property type="match status" value="1"/>
</dbReference>
<reference evidence="2 3" key="2">
    <citation type="journal article" date="2012" name="Stand. Genomic Sci.">
        <title>Complete genome sequence of the facultatively anaerobic, appendaged bacterium Muricauda ruestringensis type strain (B1(T)).</title>
        <authorList>
            <person name="Huntemann M."/>
            <person name="Teshima H."/>
            <person name="Lapidus A."/>
            <person name="Nolan M."/>
            <person name="Lucas S."/>
            <person name="Hammon N."/>
            <person name="Deshpande S."/>
            <person name="Cheng J.F."/>
            <person name="Tapia R."/>
            <person name="Goodwin L.A."/>
            <person name="Pitluck S."/>
            <person name="Liolios K."/>
            <person name="Pagani I."/>
            <person name="Ivanova N."/>
            <person name="Mavromatis K."/>
            <person name="Mikhailova N."/>
            <person name="Pati A."/>
            <person name="Chen A."/>
            <person name="Palaniappan K."/>
            <person name="Land M."/>
            <person name="Hauser L."/>
            <person name="Pan C."/>
            <person name="Brambilla E.M."/>
            <person name="Rohde M."/>
            <person name="Spring S."/>
            <person name="Goker M."/>
            <person name="Detter J.C."/>
            <person name="Bristow J."/>
            <person name="Eisen J.A."/>
            <person name="Markowitz V."/>
            <person name="Hugenholtz P."/>
            <person name="Kyrpides N.C."/>
            <person name="Klenk H.P."/>
            <person name="Woyke T."/>
        </authorList>
    </citation>
    <scope>NUCLEOTIDE SEQUENCE [LARGE SCALE GENOMIC DNA]</scope>
    <source>
        <strain evidence="3">DSM 13258 / LMG 19739 / B1</strain>
    </source>
</reference>
<keyword evidence="3" id="KW-1185">Reference proteome</keyword>
<evidence type="ECO:0000313" key="2">
    <source>
        <dbReference type="EMBL" id="AEM71536.1"/>
    </source>
</evidence>
<dbReference type="InterPro" id="IPR050789">
    <property type="entry name" value="Diverse_Enzym_Activities"/>
</dbReference>
<proteinExistence type="predicted"/>
<dbReference type="OrthoDB" id="6385003at2"/>
<feature type="domain" description="Beta-lactamase-related" evidence="1">
    <location>
        <begin position="64"/>
        <end position="328"/>
    </location>
</feature>
<gene>
    <name evidence="2" type="ordered locus">Murru_2498</name>
</gene>
<dbReference type="Gene3D" id="3.40.710.10">
    <property type="entry name" value="DD-peptidase/beta-lactamase superfamily"/>
    <property type="match status" value="1"/>
</dbReference>
<evidence type="ECO:0000313" key="3">
    <source>
        <dbReference type="Proteomes" id="UP000008908"/>
    </source>
</evidence>
<dbReference type="InterPro" id="IPR012338">
    <property type="entry name" value="Beta-lactam/transpept-like"/>
</dbReference>
<dbReference type="KEGG" id="mrs:Murru_2498"/>
<protein>
    <submittedName>
        <fullName evidence="2">Beta-lactamase</fullName>
    </submittedName>
</protein>
<dbReference type="AlphaFoldDB" id="G2PPV8"/>
<name>G2PPV8_ALLRU</name>